<reference evidence="3" key="2">
    <citation type="submission" date="2020-04" db="EMBL/GenBank/DDBJ databases">
        <authorList>
            <consortium name="NCBI Genome Project"/>
        </authorList>
    </citation>
    <scope>NUCLEOTIDE SEQUENCE</scope>
    <source>
        <strain evidence="3">CBS 781.70</strain>
    </source>
</reference>
<dbReference type="RefSeq" id="XP_033532582.1">
    <property type="nucleotide sequence ID" value="XM_033679761.1"/>
</dbReference>
<evidence type="ECO:0000313" key="2">
    <source>
        <dbReference type="Proteomes" id="UP000504638"/>
    </source>
</evidence>
<dbReference type="EMBL" id="ML975163">
    <property type="protein sequence ID" value="KAF1810951.1"/>
    <property type="molecule type" value="Genomic_DNA"/>
</dbReference>
<keyword evidence="2" id="KW-1185">Reference proteome</keyword>
<gene>
    <name evidence="1 3" type="ORF">P152DRAFT_459826</name>
</gene>
<proteinExistence type="predicted"/>
<reference evidence="3" key="3">
    <citation type="submission" date="2025-04" db="UniProtKB">
        <authorList>
            <consortium name="RefSeq"/>
        </authorList>
    </citation>
    <scope>IDENTIFICATION</scope>
    <source>
        <strain evidence="3">CBS 781.70</strain>
    </source>
</reference>
<dbReference type="GeneID" id="54420331"/>
<accession>A0A6G1FZ30</accession>
<organism evidence="1">
    <name type="scientific">Eremomyces bilateralis CBS 781.70</name>
    <dbReference type="NCBI Taxonomy" id="1392243"/>
    <lineage>
        <taxon>Eukaryota</taxon>
        <taxon>Fungi</taxon>
        <taxon>Dikarya</taxon>
        <taxon>Ascomycota</taxon>
        <taxon>Pezizomycotina</taxon>
        <taxon>Dothideomycetes</taxon>
        <taxon>Dothideomycetes incertae sedis</taxon>
        <taxon>Eremomycetales</taxon>
        <taxon>Eremomycetaceae</taxon>
        <taxon>Eremomyces</taxon>
    </lineage>
</organism>
<reference evidence="1 3" key="1">
    <citation type="submission" date="2020-01" db="EMBL/GenBank/DDBJ databases">
        <authorList>
            <consortium name="DOE Joint Genome Institute"/>
            <person name="Haridas S."/>
            <person name="Albert R."/>
            <person name="Binder M."/>
            <person name="Bloem J."/>
            <person name="Labutti K."/>
            <person name="Salamov A."/>
            <person name="Andreopoulos B."/>
            <person name="Baker S.E."/>
            <person name="Barry K."/>
            <person name="Bills G."/>
            <person name="Bluhm B.H."/>
            <person name="Cannon C."/>
            <person name="Castanera R."/>
            <person name="Culley D.E."/>
            <person name="Daum C."/>
            <person name="Ezra D."/>
            <person name="Gonzalez J.B."/>
            <person name="Henrissat B."/>
            <person name="Kuo A."/>
            <person name="Liang C."/>
            <person name="Lipzen A."/>
            <person name="Lutzoni F."/>
            <person name="Magnuson J."/>
            <person name="Mondo S."/>
            <person name="Nolan M."/>
            <person name="Ohm R."/>
            <person name="Pangilinan J."/>
            <person name="Park H.-J."/>
            <person name="Ramirez L."/>
            <person name="Alfaro M."/>
            <person name="Sun H."/>
            <person name="Tritt A."/>
            <person name="Yoshinaga Y."/>
            <person name="Zwiers L.-H."/>
            <person name="Turgeon B.G."/>
            <person name="Goodwin S.B."/>
            <person name="Spatafora J.W."/>
            <person name="Crous P.W."/>
            <person name="Grigoriev I.V."/>
        </authorList>
    </citation>
    <scope>NUCLEOTIDE SEQUENCE</scope>
    <source>
        <strain evidence="1 3">CBS 781.70</strain>
    </source>
</reference>
<dbReference type="Proteomes" id="UP000504638">
    <property type="component" value="Unplaced"/>
</dbReference>
<evidence type="ECO:0000313" key="1">
    <source>
        <dbReference type="EMBL" id="KAF1810951.1"/>
    </source>
</evidence>
<evidence type="ECO:0000313" key="3">
    <source>
        <dbReference type="RefSeq" id="XP_033532582.1"/>
    </source>
</evidence>
<name>A0A6G1FZ30_9PEZI</name>
<sequence length="153" mass="16869">MPIIRRFPAYSAWSACFDLTYKTRIPSFLLLPFYFITLSSPSSPSPSFTKTPNYCGDRESMTALHPSLALCSRCLWFRCIHLPPRSLLFAVPSMTHCPHGAAVSSAGHFILEELLCLDSQACLPFPWTVSLPLENPCIISSLCCLRGIAGLVG</sequence>
<dbReference type="AlphaFoldDB" id="A0A6G1FZ30"/>
<protein>
    <submittedName>
        <fullName evidence="1 3">Uncharacterized protein</fullName>
    </submittedName>
</protein>